<protein>
    <submittedName>
        <fullName evidence="1">Uncharacterized protein</fullName>
    </submittedName>
</protein>
<reference evidence="1 2" key="1">
    <citation type="journal article" date="2011" name="Science">
        <title>The ecoresponsive genome of Daphnia pulex.</title>
        <authorList>
            <person name="Colbourne J.K."/>
            <person name="Pfrender M.E."/>
            <person name="Gilbert D."/>
            <person name="Thomas W.K."/>
            <person name="Tucker A."/>
            <person name="Oakley T.H."/>
            <person name="Tokishita S."/>
            <person name="Aerts A."/>
            <person name="Arnold G.J."/>
            <person name="Basu M.K."/>
            <person name="Bauer D.J."/>
            <person name="Caceres C.E."/>
            <person name="Carmel L."/>
            <person name="Casola C."/>
            <person name="Choi J.H."/>
            <person name="Detter J.C."/>
            <person name="Dong Q."/>
            <person name="Dusheyko S."/>
            <person name="Eads B.D."/>
            <person name="Frohlich T."/>
            <person name="Geiler-Samerotte K.A."/>
            <person name="Gerlach D."/>
            <person name="Hatcher P."/>
            <person name="Jogdeo S."/>
            <person name="Krijgsveld J."/>
            <person name="Kriventseva E.V."/>
            <person name="Kultz D."/>
            <person name="Laforsch C."/>
            <person name="Lindquist E."/>
            <person name="Lopez J."/>
            <person name="Manak J.R."/>
            <person name="Muller J."/>
            <person name="Pangilinan J."/>
            <person name="Patwardhan R.P."/>
            <person name="Pitluck S."/>
            <person name="Pritham E.J."/>
            <person name="Rechtsteiner A."/>
            <person name="Rho M."/>
            <person name="Rogozin I.B."/>
            <person name="Sakarya O."/>
            <person name="Salamov A."/>
            <person name="Schaack S."/>
            <person name="Shapiro H."/>
            <person name="Shiga Y."/>
            <person name="Skalitzky C."/>
            <person name="Smith Z."/>
            <person name="Souvorov A."/>
            <person name="Sung W."/>
            <person name="Tang Z."/>
            <person name="Tsuchiya D."/>
            <person name="Tu H."/>
            <person name="Vos H."/>
            <person name="Wang M."/>
            <person name="Wolf Y.I."/>
            <person name="Yamagata H."/>
            <person name="Yamada T."/>
            <person name="Ye Y."/>
            <person name="Shaw J.R."/>
            <person name="Andrews J."/>
            <person name="Crease T.J."/>
            <person name="Tang H."/>
            <person name="Lucas S.M."/>
            <person name="Robertson H.M."/>
            <person name="Bork P."/>
            <person name="Koonin E.V."/>
            <person name="Zdobnov E.M."/>
            <person name="Grigoriev I.V."/>
            <person name="Lynch M."/>
            <person name="Boore J.L."/>
        </authorList>
    </citation>
    <scope>NUCLEOTIDE SEQUENCE [LARGE SCALE GENOMIC DNA]</scope>
</reference>
<dbReference type="HOGENOM" id="CLU_141401_0_0_1"/>
<dbReference type="AlphaFoldDB" id="E9GPD8"/>
<dbReference type="EMBL" id="GL732556">
    <property type="protein sequence ID" value="EFX78622.1"/>
    <property type="molecule type" value="Genomic_DNA"/>
</dbReference>
<dbReference type="OrthoDB" id="413361at2759"/>
<dbReference type="PhylomeDB" id="E9GPD8"/>
<sequence>MANNAPVGNCLKDMAHIVKFDGTNHFDWKYEFLGILEQHGLKHLIEPTAGGDILARPNVARNADNAITNQAAIDLWNQKDIIIRNSILISIDSSQKQNLYGLPTAREMWVKISTLFAAQADEIEQQLITRIFNYQHNPGLS</sequence>
<name>E9GPD8_DAPPU</name>
<organism evidence="1 2">
    <name type="scientific">Daphnia pulex</name>
    <name type="common">Water flea</name>
    <dbReference type="NCBI Taxonomy" id="6669"/>
    <lineage>
        <taxon>Eukaryota</taxon>
        <taxon>Metazoa</taxon>
        <taxon>Ecdysozoa</taxon>
        <taxon>Arthropoda</taxon>
        <taxon>Crustacea</taxon>
        <taxon>Branchiopoda</taxon>
        <taxon>Diplostraca</taxon>
        <taxon>Cladocera</taxon>
        <taxon>Anomopoda</taxon>
        <taxon>Daphniidae</taxon>
        <taxon>Daphnia</taxon>
    </lineage>
</organism>
<accession>E9GPD8</accession>
<evidence type="ECO:0000313" key="2">
    <source>
        <dbReference type="Proteomes" id="UP000000305"/>
    </source>
</evidence>
<dbReference type="Proteomes" id="UP000000305">
    <property type="component" value="Unassembled WGS sequence"/>
</dbReference>
<dbReference type="KEGG" id="dpx:DAPPUDRAFT_245966"/>
<evidence type="ECO:0000313" key="1">
    <source>
        <dbReference type="EMBL" id="EFX78622.1"/>
    </source>
</evidence>
<proteinExistence type="predicted"/>
<dbReference type="InParanoid" id="E9GPD8"/>
<keyword evidence="2" id="KW-1185">Reference proteome</keyword>
<gene>
    <name evidence="1" type="ORF">DAPPUDRAFT_245966</name>
</gene>